<dbReference type="EMBL" id="JBJQND010000017">
    <property type="protein sequence ID" value="KAL3841309.1"/>
    <property type="molecule type" value="Genomic_DNA"/>
</dbReference>
<keyword evidence="2" id="KW-1185">Reference proteome</keyword>
<evidence type="ECO:0000313" key="2">
    <source>
        <dbReference type="Proteomes" id="UP001634394"/>
    </source>
</evidence>
<organism evidence="1 2">
    <name type="scientific">Sinanodonta woodiana</name>
    <name type="common">Chinese pond mussel</name>
    <name type="synonym">Anodonta woodiana</name>
    <dbReference type="NCBI Taxonomy" id="1069815"/>
    <lineage>
        <taxon>Eukaryota</taxon>
        <taxon>Metazoa</taxon>
        <taxon>Spiralia</taxon>
        <taxon>Lophotrochozoa</taxon>
        <taxon>Mollusca</taxon>
        <taxon>Bivalvia</taxon>
        <taxon>Autobranchia</taxon>
        <taxon>Heteroconchia</taxon>
        <taxon>Palaeoheterodonta</taxon>
        <taxon>Unionida</taxon>
        <taxon>Unionoidea</taxon>
        <taxon>Unionidae</taxon>
        <taxon>Unioninae</taxon>
        <taxon>Sinanodonta</taxon>
    </lineage>
</organism>
<dbReference type="AlphaFoldDB" id="A0ABD3TVY0"/>
<gene>
    <name evidence="1" type="ORF">ACJMK2_019472</name>
</gene>
<protein>
    <recommendedName>
        <fullName evidence="3">CARD domain-containing protein</fullName>
    </recommendedName>
</protein>
<accession>A0ABD3TVY0</accession>
<name>A0ABD3TVY0_SINWO</name>
<dbReference type="SUPFAM" id="SSF47986">
    <property type="entry name" value="DEATH domain"/>
    <property type="match status" value="1"/>
</dbReference>
<dbReference type="CDD" id="cd01671">
    <property type="entry name" value="CARD"/>
    <property type="match status" value="1"/>
</dbReference>
<dbReference type="InterPro" id="IPR011029">
    <property type="entry name" value="DEATH-like_dom_sf"/>
</dbReference>
<evidence type="ECO:0000313" key="1">
    <source>
        <dbReference type="EMBL" id="KAL3841309.1"/>
    </source>
</evidence>
<sequence length="444" mass="51811">MDSLEIKVVRELNVDLVRDLNPTDIASYLLSKGCLTDEQVKDLLCNDTASRKVSCQRFLLYIVEQCPFQIFIDALRYDDTYPFLAESLEERLKYRKEEGVVQTQDRDRLFASFGKISIHHKNRRKLAALAHKLKNFSHDGDVDKFRQINERINRRFERYKLRSDRHIKDNMELADMRFVALEAEVSLRRVQYDVSLYESDIFTDMREILPFTTNPTVSSMTYLARYASAKSMMESLEVGLGYLNYAKQHAEIVEPCKETGMVFYIEVNLLSQIYEKNPVPDLKQQILQRTELAISHFNTEEEFGNDFHRMLLLKKVFCQLGIGLFGKRIVGVEVDIEDMRCAESYLSYLEHPDIWNEMEARRKMLFFIAKSELCRRQGKIDIASMNAERAENLAKKNYWKVELANIVHLIEELNSVNSKDVTGKENIDLNDLLDDLLGSDSEDE</sequence>
<evidence type="ECO:0008006" key="3">
    <source>
        <dbReference type="Google" id="ProtNLM"/>
    </source>
</evidence>
<reference evidence="1 2" key="1">
    <citation type="submission" date="2024-11" db="EMBL/GenBank/DDBJ databases">
        <title>Chromosome-level genome assembly of the freshwater bivalve Anodonta woodiana.</title>
        <authorList>
            <person name="Chen X."/>
        </authorList>
    </citation>
    <scope>NUCLEOTIDE SEQUENCE [LARGE SCALE GENOMIC DNA]</scope>
    <source>
        <strain evidence="1">MN2024</strain>
        <tissue evidence="1">Gills</tissue>
    </source>
</reference>
<dbReference type="Gene3D" id="1.10.533.10">
    <property type="entry name" value="Death Domain, Fas"/>
    <property type="match status" value="1"/>
</dbReference>
<comment type="caution">
    <text evidence="1">The sequence shown here is derived from an EMBL/GenBank/DDBJ whole genome shotgun (WGS) entry which is preliminary data.</text>
</comment>
<proteinExistence type="predicted"/>
<dbReference type="Proteomes" id="UP001634394">
    <property type="component" value="Unassembled WGS sequence"/>
</dbReference>